<dbReference type="PDB" id="9E7F">
    <property type="method" value="EM"/>
    <property type="resolution" value="2.53 A"/>
    <property type="chains" value="Ak=1-93"/>
</dbReference>
<keyword evidence="3" id="KW-1185">Reference proteome</keyword>
<reference evidence="4 5" key="2">
    <citation type="journal article" date="2025" name="Nat. Microbiol.">
        <title>Structure of an archaeal ribosome reveals a divergent active site and hibernation factor.</title>
        <authorList>
            <person name="Nissley A.J."/>
            <person name="Shulgina Y."/>
            <person name="Kivimae R.W."/>
            <person name="Downing B.E."/>
            <person name="Penev P.I."/>
            <person name="Banfield J.F."/>
            <person name="Nayak D.D."/>
            <person name="Cate J.H.D."/>
        </authorList>
    </citation>
    <scope>STRUCTURE BY ELECTRON MICROSCOPY (1.95 ANGSTROMS)</scope>
    <scope>DISULFIDE BONDS</scope>
</reference>
<dbReference type="HOGENOM" id="CLU_2379527_0_0_2"/>
<dbReference type="SMR" id="A3MWU0"/>
<dbReference type="PDB" id="9E71">
    <property type="method" value="EM"/>
    <property type="resolution" value="2.36 A"/>
    <property type="chains" value="Ak=1-93"/>
</dbReference>
<dbReference type="Proteomes" id="UP000001431">
    <property type="component" value="Chromosome"/>
</dbReference>
<dbReference type="RefSeq" id="WP_011850366.1">
    <property type="nucleotide sequence ID" value="NC_009073.1"/>
</dbReference>
<dbReference type="STRING" id="410359.Pcal_1690"/>
<sequence>MPLCSKWESLITWAEKGGNSYKALEFREKLVECIVYTATEKVKKKKLDEAEELLKYGKEVAKKFNIEELNFHIALLEKEISKIRQRRAQAQTK</sequence>
<name>A3MWU0_PYRCJ</name>
<gene>
    <name evidence="2" type="ordered locus">Pcal_1690</name>
</gene>
<dbReference type="PDB" id="9E6Q">
    <property type="method" value="EM"/>
    <property type="resolution" value="1.95 A"/>
    <property type="chains" value="Ak=1-93"/>
</dbReference>
<evidence type="ECO:0000313" key="2">
    <source>
        <dbReference type="EMBL" id="ABO09107.1"/>
    </source>
</evidence>
<reference evidence="2" key="1">
    <citation type="submission" date="2007-02" db="EMBL/GenBank/DDBJ databases">
        <title>Complete sequence of Pyrobaculum calidifontis JCM 11548.</title>
        <authorList>
            <consortium name="US DOE Joint Genome Institute"/>
            <person name="Copeland A."/>
            <person name="Lucas S."/>
            <person name="Lapidus A."/>
            <person name="Barry K."/>
            <person name="Glavina del Rio T."/>
            <person name="Dalin E."/>
            <person name="Tice H."/>
            <person name="Pitluck S."/>
            <person name="Chain P."/>
            <person name="Malfatti S."/>
            <person name="Shin M."/>
            <person name="Vergez L."/>
            <person name="Schmutz J."/>
            <person name="Larimer F."/>
            <person name="Land M."/>
            <person name="Hauser L."/>
            <person name="Kyrpides N."/>
            <person name="Mikhailova N."/>
            <person name="Cozen A.E."/>
            <person name="Fitz-Gibbon S.T."/>
            <person name="House C.H."/>
            <person name="Saltikov C."/>
            <person name="Lowe T.M."/>
            <person name="Richardson P."/>
        </authorList>
    </citation>
    <scope>NUCLEOTIDE SEQUENCE [LARGE SCALE GENOMIC DNA]</scope>
    <source>
        <strain evidence="2">JCM 11548</strain>
    </source>
</reference>
<keyword evidence="4 5" id="KW-0002">3D-structure</keyword>
<dbReference type="EMBL" id="CP000561">
    <property type="protein sequence ID" value="ABO09107.1"/>
    <property type="molecule type" value="Genomic_DNA"/>
</dbReference>
<evidence type="ECO:0007829" key="5">
    <source>
        <dbReference type="PDB" id="9E71"/>
    </source>
</evidence>
<protein>
    <submittedName>
        <fullName evidence="2">Uncharacterized protein</fullName>
    </submittedName>
</protein>
<dbReference type="AlphaFoldDB" id="A3MWU0"/>
<dbReference type="OrthoDB" id="27045at2157"/>
<feature type="coiled-coil region" evidence="1">
    <location>
        <begin position="66"/>
        <end position="93"/>
    </location>
</feature>
<evidence type="ECO:0007829" key="4">
    <source>
        <dbReference type="PDB" id="9E6Q"/>
    </source>
</evidence>
<proteinExistence type="evidence at protein level"/>
<dbReference type="eggNOG" id="arCOG05597">
    <property type="taxonomic scope" value="Archaea"/>
</dbReference>
<organism evidence="2 3">
    <name type="scientific">Pyrobaculum calidifontis (strain DSM 21063 / JCM 11548 / VA1)</name>
    <dbReference type="NCBI Taxonomy" id="410359"/>
    <lineage>
        <taxon>Archaea</taxon>
        <taxon>Thermoproteota</taxon>
        <taxon>Thermoprotei</taxon>
        <taxon>Thermoproteales</taxon>
        <taxon>Thermoproteaceae</taxon>
        <taxon>Pyrobaculum</taxon>
    </lineage>
</organism>
<dbReference type="EMDB" id="EMD-47628"/>
<feature type="disulfide bond" evidence="4 5">
    <location>
        <begin position="4"/>
        <end position="33"/>
    </location>
</feature>
<dbReference type="EMDB" id="EMD-47578"/>
<dbReference type="GeneID" id="4908156"/>
<evidence type="ECO:0000313" key="3">
    <source>
        <dbReference type="Proteomes" id="UP000001431"/>
    </source>
</evidence>
<keyword evidence="1" id="KW-0175">Coiled coil</keyword>
<dbReference type="KEGG" id="pcl:Pcal_1690"/>
<evidence type="ECO:0000256" key="1">
    <source>
        <dbReference type="SAM" id="Coils"/>
    </source>
</evidence>
<accession>A3MWU0</accession>
<dbReference type="EMDB" id="EMD-47668"/>